<accession>A0A239JXP4</accession>
<dbReference type="AlphaFoldDB" id="A0A239JXP4"/>
<dbReference type="Pfam" id="PF05016">
    <property type="entry name" value="ParE_toxin"/>
    <property type="match status" value="1"/>
</dbReference>
<evidence type="ECO:0000256" key="1">
    <source>
        <dbReference type="ARBA" id="ARBA00022649"/>
    </source>
</evidence>
<dbReference type="OrthoDB" id="963196at2"/>
<reference evidence="2 3" key="1">
    <citation type="submission" date="2017-06" db="EMBL/GenBank/DDBJ databases">
        <authorList>
            <person name="Kim H.J."/>
            <person name="Triplett B.A."/>
        </authorList>
    </citation>
    <scope>NUCLEOTIDE SEQUENCE [LARGE SCALE GENOMIC DNA]</scope>
    <source>
        <strain evidence="2 3">DSM 19307</strain>
    </source>
</reference>
<sequence length="96" mass="11576">MLPIEWSEDAINDYHQNIEFILSRWTESVAKKFIDEVETILSLIQEHPQLYPFVGHKNIRKAVIRKQVSLFYLVQEDRITLVRFWNNFQDTKNLNI</sequence>
<dbReference type="InterPro" id="IPR035093">
    <property type="entry name" value="RelE/ParE_toxin_dom_sf"/>
</dbReference>
<dbReference type="RefSeq" id="WP_089357029.1">
    <property type="nucleotide sequence ID" value="NZ_FZPD01000004.1"/>
</dbReference>
<name>A0A239JXP4_EKHLU</name>
<evidence type="ECO:0000313" key="2">
    <source>
        <dbReference type="EMBL" id="SNT10747.1"/>
    </source>
</evidence>
<dbReference type="Proteomes" id="UP000198393">
    <property type="component" value="Unassembled WGS sequence"/>
</dbReference>
<proteinExistence type="predicted"/>
<dbReference type="EMBL" id="FZPD01000004">
    <property type="protein sequence ID" value="SNT10747.1"/>
    <property type="molecule type" value="Genomic_DNA"/>
</dbReference>
<evidence type="ECO:0000313" key="3">
    <source>
        <dbReference type="Proteomes" id="UP000198393"/>
    </source>
</evidence>
<dbReference type="Gene3D" id="3.30.2310.20">
    <property type="entry name" value="RelE-like"/>
    <property type="match status" value="1"/>
</dbReference>
<keyword evidence="3" id="KW-1185">Reference proteome</keyword>
<organism evidence="2 3">
    <name type="scientific">Ekhidna lutea</name>
    <dbReference type="NCBI Taxonomy" id="447679"/>
    <lineage>
        <taxon>Bacteria</taxon>
        <taxon>Pseudomonadati</taxon>
        <taxon>Bacteroidota</taxon>
        <taxon>Cytophagia</taxon>
        <taxon>Cytophagales</taxon>
        <taxon>Reichenbachiellaceae</taxon>
        <taxon>Ekhidna</taxon>
    </lineage>
</organism>
<protein>
    <submittedName>
        <fullName evidence="2">Plasmid stabilization system protein ParE</fullName>
    </submittedName>
</protein>
<gene>
    <name evidence="2" type="ORF">SAMN05421640_2307</name>
</gene>
<keyword evidence="1" id="KW-1277">Toxin-antitoxin system</keyword>
<dbReference type="InterPro" id="IPR007712">
    <property type="entry name" value="RelE/ParE_toxin"/>
</dbReference>